<sequence length="388" mass="43008">MARDVESAALLDASTSEATSERRTKCFSFARVGSAALTLALGVAACAGQALNERSRSESGRLASGLGEAAIVGTSVEKTLRSASCVWRLERAEAENARCDPMGTDVVVVPSLRAVYVDVTKAASESIRKRLTDAFQATWTDEKYVLKSSGLGRSTTASLPDEVLDTYKFFTFVRNPSERFLSGYRQAFCRSMCQGCERGMSPTRPPTIEQTIDLLEILRSKASGSVEFCSHRRGESMRDRDFLTNPWLDEHLESIIYRLSGVTKRGTHTPIHFIGRVETLNEDWGRLMDELGVDTNHPARAPLEHVEHECSIAGREEFLSAQSALFYSHLLKGKRAPTKGELFEPVRVMYDREGNPVEIPTPSVKLGAYVNRLKALYEDDFRCLGYAS</sequence>
<organism evidence="1">
    <name type="scientific">Ostreococcus tauri</name>
    <name type="common">Marine green alga</name>
    <dbReference type="NCBI Taxonomy" id="70448"/>
    <lineage>
        <taxon>Eukaryota</taxon>
        <taxon>Viridiplantae</taxon>
        <taxon>Chlorophyta</taxon>
        <taxon>Mamiellophyceae</taxon>
        <taxon>Mamiellales</taxon>
        <taxon>Bathycoccaceae</taxon>
        <taxon>Ostreococcus</taxon>
    </lineage>
</organism>
<accession>A0A1Y5I684</accession>
<dbReference type="Proteomes" id="UP000195557">
    <property type="component" value="Unassembled WGS sequence"/>
</dbReference>
<name>A0A1Y5I684_OSTTA</name>
<proteinExistence type="predicted"/>
<dbReference type="GO" id="GO:0008146">
    <property type="term" value="F:sulfotransferase activity"/>
    <property type="evidence" value="ECO:0007669"/>
    <property type="project" value="InterPro"/>
</dbReference>
<evidence type="ECO:0008006" key="2">
    <source>
        <dbReference type="Google" id="ProtNLM"/>
    </source>
</evidence>
<dbReference type="GO" id="GO:0016020">
    <property type="term" value="C:membrane"/>
    <property type="evidence" value="ECO:0007669"/>
    <property type="project" value="InterPro"/>
</dbReference>
<dbReference type="AlphaFoldDB" id="A0A1Y5I684"/>
<protein>
    <recommendedName>
        <fullName evidence="2">Sulfotransferase</fullName>
    </recommendedName>
</protein>
<dbReference type="EMBL" id="KZ155838">
    <property type="protein sequence ID" value="OUS42672.1"/>
    <property type="molecule type" value="Genomic_DNA"/>
</dbReference>
<dbReference type="InterPro" id="IPR005331">
    <property type="entry name" value="Sulfotransferase"/>
</dbReference>
<dbReference type="Pfam" id="PF03567">
    <property type="entry name" value="Sulfotransfer_2"/>
    <property type="match status" value="1"/>
</dbReference>
<evidence type="ECO:0000313" key="1">
    <source>
        <dbReference type="EMBL" id="OUS42672.1"/>
    </source>
</evidence>
<reference evidence="1" key="1">
    <citation type="submission" date="2017-04" db="EMBL/GenBank/DDBJ databases">
        <title>Population genomics of picophytoplankton unveils novel chromosome hypervariability.</title>
        <authorList>
            <consortium name="DOE Joint Genome Institute"/>
            <person name="Blanc-Mathieu R."/>
            <person name="Krasovec M."/>
            <person name="Hebrard M."/>
            <person name="Yau S."/>
            <person name="Desgranges E."/>
            <person name="Martin J."/>
            <person name="Schackwitz W."/>
            <person name="Kuo A."/>
            <person name="Salin G."/>
            <person name="Donnadieu C."/>
            <person name="Desdevises Y."/>
            <person name="Sanchez-Ferandin S."/>
            <person name="Moreau H."/>
            <person name="Rivals E."/>
            <person name="Grigoriev I.V."/>
            <person name="Grimsley N."/>
            <person name="Eyre-Walker A."/>
            <person name="Piganeau G."/>
        </authorList>
    </citation>
    <scope>NUCLEOTIDE SEQUENCE [LARGE SCALE GENOMIC DNA]</scope>
    <source>
        <strain evidence="1">RCC 1115</strain>
    </source>
</reference>
<gene>
    <name evidence="1" type="ORF">BE221DRAFT_61423</name>
</gene>